<evidence type="ECO:0000259" key="8">
    <source>
        <dbReference type="SMART" id="SM00471"/>
    </source>
</evidence>
<comment type="catalytic activity">
    <reaction evidence="1">
        <text>a 2'-deoxyribonucleoside 5'-phosphate + H2O = a 2'-deoxyribonucleoside + phosphate</text>
        <dbReference type="Rhea" id="RHEA:36167"/>
        <dbReference type="ChEBI" id="CHEBI:15377"/>
        <dbReference type="ChEBI" id="CHEBI:18274"/>
        <dbReference type="ChEBI" id="CHEBI:43474"/>
        <dbReference type="ChEBI" id="CHEBI:65317"/>
        <dbReference type="EC" id="3.1.3.89"/>
    </reaction>
</comment>
<dbReference type="PATRIC" id="fig|1367847.3.peg.2833"/>
<dbReference type="GO" id="GO:0002953">
    <property type="term" value="F:5'-deoxynucleotidase activity"/>
    <property type="evidence" value="ECO:0007669"/>
    <property type="project" value="UniProtKB-EC"/>
</dbReference>
<dbReference type="InterPro" id="IPR039356">
    <property type="entry name" value="YfbR/HDDC2"/>
</dbReference>
<evidence type="ECO:0000256" key="5">
    <source>
        <dbReference type="ARBA" id="ARBA00012964"/>
    </source>
</evidence>
<dbReference type="GO" id="GO:0046872">
    <property type="term" value="F:metal ion binding"/>
    <property type="evidence" value="ECO:0007669"/>
    <property type="project" value="UniProtKB-KW"/>
</dbReference>
<dbReference type="InterPro" id="IPR003607">
    <property type="entry name" value="HD/PDEase_dom"/>
</dbReference>
<evidence type="ECO:0000256" key="4">
    <source>
        <dbReference type="ARBA" id="ARBA00011738"/>
    </source>
</evidence>
<feature type="domain" description="HD/PDEase" evidence="8">
    <location>
        <begin position="216"/>
        <end position="302"/>
    </location>
</feature>
<dbReference type="EMBL" id="CP006650">
    <property type="protein sequence ID" value="AGT09883.1"/>
    <property type="molecule type" value="Genomic_DNA"/>
</dbReference>
<dbReference type="eggNOG" id="COG1896">
    <property type="taxonomic scope" value="Bacteria"/>
</dbReference>
<reference evidence="9 10" key="1">
    <citation type="journal article" date="2014" name="BMC Genomics">
        <title>Architecture and functions of a multipartite genome of the methylotrophic bacterium Paracoccus aminophilus JCM 7686, containing primary and secondary chromids.</title>
        <authorList>
            <person name="Dziewit L."/>
            <person name="Czarnecki J."/>
            <person name="Wibberg D."/>
            <person name="Radlinska M."/>
            <person name="Mrozek P."/>
            <person name="Szymczak M."/>
            <person name="Schluter A."/>
            <person name="Puhler A."/>
            <person name="Bartosik D."/>
        </authorList>
    </citation>
    <scope>NUCLEOTIDE SEQUENCE [LARGE SCALE GENOMIC DNA]</scope>
    <source>
        <strain evidence="9">JCM 7686</strain>
    </source>
</reference>
<keyword evidence="6" id="KW-0479">Metal-binding</keyword>
<accession>S5YEG8</accession>
<evidence type="ECO:0000256" key="6">
    <source>
        <dbReference type="ARBA" id="ARBA00022723"/>
    </source>
</evidence>
<evidence type="ECO:0000313" key="10">
    <source>
        <dbReference type="Proteomes" id="UP000015480"/>
    </source>
</evidence>
<dbReference type="HOGENOM" id="CLU_717368_0_0_5"/>
<evidence type="ECO:0000313" key="9">
    <source>
        <dbReference type="EMBL" id="AGT09883.1"/>
    </source>
</evidence>
<evidence type="ECO:0000256" key="2">
    <source>
        <dbReference type="ARBA" id="ARBA00001936"/>
    </source>
</evidence>
<keyword evidence="10" id="KW-1185">Reference proteome</keyword>
<dbReference type="RefSeq" id="WP_020951521.1">
    <property type="nucleotide sequence ID" value="NC_022041.1"/>
</dbReference>
<dbReference type="STRING" id="1367847.JCM7686_2827"/>
<dbReference type="AlphaFoldDB" id="S5YEG8"/>
<sequence>MTDISPLFAFLTEADRLKGVERANVLMDNSRLENSAEHSWHVALYAMVFAEPGLDLDRVLAMILLHDLVEIDCGDHPIHLPHDLEAVACAEDAAAVRLFGLLPDGADYLALWREFEAAETPEARFAKRMDHIQPLFQVLQSPEPRPDHVKIVRDNLATGRVARFATEWPEAAVHFRALLDGQPMPEGDFARRLAFLANADRLKTVLRAGILCDGSRRENTAEHSWHLALYALILGGLAGPGVSVARVIKMLILHDIIEIDTGDVPLHSQGGTAHASDEQVGKERRAADRIYGLLPDAQGAEFRALWDEFEAAETPDAIFGKALDRAQPVALNIACGGGTWVEYDVTYDQLYQRVAVKIERGAPALWAFLREKAVPILAEIAERRG</sequence>
<organism evidence="9 10">
    <name type="scientific">Paracoccus aminophilus JCM 7686</name>
    <dbReference type="NCBI Taxonomy" id="1367847"/>
    <lineage>
        <taxon>Bacteria</taxon>
        <taxon>Pseudomonadati</taxon>
        <taxon>Pseudomonadota</taxon>
        <taxon>Alphaproteobacteria</taxon>
        <taxon>Rhodobacterales</taxon>
        <taxon>Paracoccaceae</taxon>
        <taxon>Paracoccus</taxon>
    </lineage>
</organism>
<dbReference type="Pfam" id="PF13023">
    <property type="entry name" value="HD_3"/>
    <property type="match status" value="2"/>
</dbReference>
<dbReference type="PANTHER" id="PTHR11845">
    <property type="entry name" value="5'-DEOXYNUCLEOTIDASE HDDC2"/>
    <property type="match status" value="1"/>
</dbReference>
<keyword evidence="7 9" id="KW-0378">Hydrolase</keyword>
<dbReference type="PANTHER" id="PTHR11845:SF13">
    <property type="entry name" value="5'-DEOXYNUCLEOTIDASE HDDC2"/>
    <property type="match status" value="1"/>
</dbReference>
<dbReference type="GO" id="GO:0005737">
    <property type="term" value="C:cytoplasm"/>
    <property type="evidence" value="ECO:0007669"/>
    <property type="project" value="TreeGrafter"/>
</dbReference>
<comment type="subunit">
    <text evidence="4">Homodimer.</text>
</comment>
<evidence type="ECO:0000256" key="3">
    <source>
        <dbReference type="ARBA" id="ARBA00001941"/>
    </source>
</evidence>
<dbReference type="SMART" id="SM00471">
    <property type="entry name" value="HDc"/>
    <property type="match status" value="2"/>
</dbReference>
<name>S5YEG8_PARAH</name>
<dbReference type="OrthoDB" id="9796032at2"/>
<dbReference type="InterPro" id="IPR006674">
    <property type="entry name" value="HD_domain"/>
</dbReference>
<dbReference type="EC" id="3.1.3.89" evidence="5"/>
<protein>
    <recommendedName>
        <fullName evidence="5">5'-deoxynucleotidase</fullName>
        <ecNumber evidence="5">3.1.3.89</ecNumber>
    </recommendedName>
</protein>
<dbReference type="Proteomes" id="UP000015480">
    <property type="component" value="Chromosome"/>
</dbReference>
<proteinExistence type="predicted"/>
<evidence type="ECO:0000256" key="7">
    <source>
        <dbReference type="ARBA" id="ARBA00022801"/>
    </source>
</evidence>
<comment type="cofactor">
    <cofactor evidence="2">
        <name>Mn(2+)</name>
        <dbReference type="ChEBI" id="CHEBI:29035"/>
    </cofactor>
</comment>
<comment type="cofactor">
    <cofactor evidence="3">
        <name>Co(2+)</name>
        <dbReference type="ChEBI" id="CHEBI:48828"/>
    </cofactor>
</comment>
<gene>
    <name evidence="9" type="ORF">JCM7686_2827</name>
</gene>
<dbReference type="KEGG" id="pami:JCM7686_2827"/>
<dbReference type="SUPFAM" id="SSF109604">
    <property type="entry name" value="HD-domain/PDEase-like"/>
    <property type="match status" value="2"/>
</dbReference>
<dbReference type="Gene3D" id="1.10.3210.10">
    <property type="entry name" value="Hypothetical protein af1432"/>
    <property type="match status" value="2"/>
</dbReference>
<feature type="domain" description="HD/PDEase" evidence="8">
    <location>
        <begin position="31"/>
        <end position="144"/>
    </location>
</feature>
<evidence type="ECO:0000256" key="1">
    <source>
        <dbReference type="ARBA" id="ARBA00001638"/>
    </source>
</evidence>